<dbReference type="Pfam" id="PF13191">
    <property type="entry name" value="AAA_16"/>
    <property type="match status" value="1"/>
</dbReference>
<dbReference type="PRINTS" id="PR00038">
    <property type="entry name" value="HTHLUXR"/>
</dbReference>
<dbReference type="CDD" id="cd06170">
    <property type="entry name" value="LuxR_C_like"/>
    <property type="match status" value="1"/>
</dbReference>
<protein>
    <recommendedName>
        <fullName evidence="4">HTH luxR-type domain-containing protein</fullName>
    </recommendedName>
</protein>
<dbReference type="SUPFAM" id="SSF52540">
    <property type="entry name" value="P-loop containing nucleoside triphosphate hydrolases"/>
    <property type="match status" value="1"/>
</dbReference>
<organism evidence="5 6">
    <name type="scientific">Massilia antarctica</name>
    <dbReference type="NCBI Taxonomy" id="2765360"/>
    <lineage>
        <taxon>Bacteria</taxon>
        <taxon>Pseudomonadati</taxon>
        <taxon>Pseudomonadota</taxon>
        <taxon>Betaproteobacteria</taxon>
        <taxon>Burkholderiales</taxon>
        <taxon>Oxalobacteraceae</taxon>
        <taxon>Telluria group</taxon>
        <taxon>Massilia</taxon>
    </lineage>
</organism>
<evidence type="ECO:0000256" key="2">
    <source>
        <dbReference type="ARBA" id="ARBA00023125"/>
    </source>
</evidence>
<dbReference type="InterPro" id="IPR041617">
    <property type="entry name" value="TPR_MalT"/>
</dbReference>
<dbReference type="InterPro" id="IPR011990">
    <property type="entry name" value="TPR-like_helical_dom_sf"/>
</dbReference>
<dbReference type="InterPro" id="IPR036388">
    <property type="entry name" value="WH-like_DNA-bd_sf"/>
</dbReference>
<dbReference type="RefSeq" id="WP_206087432.1">
    <property type="nucleotide sequence ID" value="NZ_CP065053.1"/>
</dbReference>
<evidence type="ECO:0000313" key="6">
    <source>
        <dbReference type="Proteomes" id="UP000662888"/>
    </source>
</evidence>
<keyword evidence="2" id="KW-0238">DNA-binding</keyword>
<gene>
    <name evidence="5" type="ORF">IV454_19485</name>
</gene>
<reference evidence="5 6" key="1">
    <citation type="submission" date="2020-11" db="EMBL/GenBank/DDBJ databases">
        <authorList>
            <person name="Sun Q."/>
        </authorList>
    </citation>
    <scope>NUCLEOTIDE SEQUENCE [LARGE SCALE GENOMIC DNA]</scope>
    <source>
        <strain evidence="5 6">P8398</strain>
    </source>
</reference>
<evidence type="ECO:0000313" key="5">
    <source>
        <dbReference type="EMBL" id="QPI47759.1"/>
    </source>
</evidence>
<dbReference type="SMART" id="SM00421">
    <property type="entry name" value="HTH_LUXR"/>
    <property type="match status" value="1"/>
</dbReference>
<dbReference type="InterPro" id="IPR000792">
    <property type="entry name" value="Tscrpt_reg_LuxR_C"/>
</dbReference>
<dbReference type="Proteomes" id="UP000662888">
    <property type="component" value="Chromosome"/>
</dbReference>
<dbReference type="InterPro" id="IPR041664">
    <property type="entry name" value="AAA_16"/>
</dbReference>
<dbReference type="Gene3D" id="3.40.50.300">
    <property type="entry name" value="P-loop containing nucleotide triphosphate hydrolases"/>
    <property type="match status" value="1"/>
</dbReference>
<evidence type="ECO:0000256" key="3">
    <source>
        <dbReference type="ARBA" id="ARBA00023163"/>
    </source>
</evidence>
<feature type="domain" description="HTH luxR-type" evidence="4">
    <location>
        <begin position="859"/>
        <end position="924"/>
    </location>
</feature>
<keyword evidence="6" id="KW-1185">Reference proteome</keyword>
<dbReference type="Gene3D" id="1.25.40.10">
    <property type="entry name" value="Tetratricopeptide repeat domain"/>
    <property type="match status" value="1"/>
</dbReference>
<keyword evidence="1" id="KW-0805">Transcription regulation</keyword>
<dbReference type="InterPro" id="IPR059106">
    <property type="entry name" value="WHD_MalT"/>
</dbReference>
<dbReference type="SUPFAM" id="SSF46894">
    <property type="entry name" value="C-terminal effector domain of the bipartite response regulators"/>
    <property type="match status" value="1"/>
</dbReference>
<dbReference type="InterPro" id="IPR039420">
    <property type="entry name" value="WalR-like"/>
</dbReference>
<dbReference type="PROSITE" id="PS50043">
    <property type="entry name" value="HTH_LUXR_2"/>
    <property type="match status" value="1"/>
</dbReference>
<dbReference type="Pfam" id="PF17874">
    <property type="entry name" value="TPR_MalT"/>
    <property type="match status" value="1"/>
</dbReference>
<dbReference type="PANTHER" id="PTHR43214">
    <property type="entry name" value="TWO-COMPONENT RESPONSE REGULATOR"/>
    <property type="match status" value="1"/>
</dbReference>
<name>A0AA48WA38_9BURK</name>
<accession>A0AA48WA38</accession>
<dbReference type="PANTHER" id="PTHR43214:SF41">
    <property type="entry name" value="NITRATE_NITRITE RESPONSE REGULATOR PROTEIN NARP"/>
    <property type="match status" value="1"/>
</dbReference>
<evidence type="ECO:0000256" key="1">
    <source>
        <dbReference type="ARBA" id="ARBA00023015"/>
    </source>
</evidence>
<proteinExistence type="predicted"/>
<evidence type="ECO:0000259" key="4">
    <source>
        <dbReference type="PROSITE" id="PS50043"/>
    </source>
</evidence>
<dbReference type="Pfam" id="PF25873">
    <property type="entry name" value="WHD_MalT"/>
    <property type="match status" value="1"/>
</dbReference>
<keyword evidence="3" id="KW-0804">Transcription</keyword>
<sequence length="926" mass="101083">MAAPDPALTMPRAPRAEGRFIETKLRRPQVAGELVALARLDRALTAALARRVVCLSAPAGFGKTTSLLKLARALDAEGCATCWVSLDAQDNETARFLQYVIEAVQRALPGVGQYMLADVSEANVDALKAILRSVCEDLAARAAPLALFLDDYHLIDNPAVHAVLAWLLKVSPDCLRVLIASRYRLPAGMDGLRRQQVLADIGSAELSLTLDETACFLSAAQLPALSADQVRTLFERTEGWAAGLQLVAMALQAEGRGAGFIDEFSGTDRDVSAYLLEAVLAQVPPAVMRFLSLTALFDRFSPALCSDALGQHDAGATIAWIRAHNLFLIALDDGGQWFRYHHLLSDYLRGATAAGAPDQACLAYRAASAWFAREGLQDEAIACAFQSGDLHLAADLIERCVEDVTQRRGDHDQLIRWYQRLPEDTLFERIGLRLSYVRSAMWSGRLREAQSALLAIESDLALRYAVSVYEGKDAIDAAILGDLQICWYMFHVFSNRVERVRESKRAWGAQWERSGNPIDIARVKLAAACFAFIEHDYREALALSASAQTFYERCDYYSGVVGCRRMRWVLARERGQAREAEQGLAALYEENCRELGTYSIIAANTGIQLADAAYECGHVDLARTVLANAFDMSSKYGLVTDFIAAFLTASRVLRCDRQGEAANACLADGLALARERSLPRLTVALQAERVRVYLQEGRIDEALKVGRGAGIDLAQPGEGAGLARPSELVLIELRLRLATGRLQGLGLSIDDLLAQTRKQQRVRLTVRLLALKSVLLQQTGRMDDACAVLGSALALGAAGGLSRSIVDEGPEVRAVLEQLRRRGDRPAAPGGSSAEHDYLNSLFSACDDAPASTPPFCGGLGTAVKMTQREVEILKLLQCGLDNRHLAVQLAISEGTVKWYLRNIYQKLLVSSRTAAIARARELRLI</sequence>
<dbReference type="Pfam" id="PF00196">
    <property type="entry name" value="GerE"/>
    <property type="match status" value="1"/>
</dbReference>
<dbReference type="InterPro" id="IPR016032">
    <property type="entry name" value="Sig_transdc_resp-reg_C-effctor"/>
</dbReference>
<dbReference type="EMBL" id="CP065053">
    <property type="protein sequence ID" value="QPI47759.1"/>
    <property type="molecule type" value="Genomic_DNA"/>
</dbReference>
<dbReference type="Gene3D" id="1.10.10.10">
    <property type="entry name" value="Winged helix-like DNA-binding domain superfamily/Winged helix DNA-binding domain"/>
    <property type="match status" value="1"/>
</dbReference>
<dbReference type="InterPro" id="IPR027417">
    <property type="entry name" value="P-loop_NTPase"/>
</dbReference>